<dbReference type="PANTHER" id="PTHR36050:SF1">
    <property type="entry name" value="O-FUCOSYLTRANSFERASE 30"/>
    <property type="match status" value="1"/>
</dbReference>
<keyword evidence="2" id="KW-1133">Transmembrane helix</keyword>
<gene>
    <name evidence="3" type="ORF">D9613_000335</name>
</gene>
<comment type="caution">
    <text evidence="3">The sequence shown here is derived from an EMBL/GenBank/DDBJ whole genome shotgun (WGS) entry which is preliminary data.</text>
</comment>
<dbReference type="Gene3D" id="3.40.50.11350">
    <property type="match status" value="1"/>
</dbReference>
<dbReference type="EMBL" id="JAACJL010000015">
    <property type="protein sequence ID" value="KAF4620278.1"/>
    <property type="molecule type" value="Genomic_DNA"/>
</dbReference>
<feature type="transmembrane region" description="Helical" evidence="2">
    <location>
        <begin position="62"/>
        <end position="84"/>
    </location>
</feature>
<keyword evidence="4" id="KW-1185">Reference proteome</keyword>
<keyword evidence="2" id="KW-0472">Membrane</keyword>
<reference evidence="3 4" key="1">
    <citation type="submission" date="2019-12" db="EMBL/GenBank/DDBJ databases">
        <authorList>
            <person name="Floudas D."/>
            <person name="Bentzer J."/>
            <person name="Ahren D."/>
            <person name="Johansson T."/>
            <person name="Persson P."/>
            <person name="Tunlid A."/>
        </authorList>
    </citation>
    <scope>NUCLEOTIDE SEQUENCE [LARGE SCALE GENOMIC DNA]</scope>
    <source>
        <strain evidence="3 4">CBS 102.39</strain>
    </source>
</reference>
<sequence>MSFFSVSNAAHHGNASPSISLERGTHRMRAPITRPPPLLLETLEEKKKPQRKPIEYRANRNLALLVALLIIGCVTCFGTAWYLYTTRWDSRPTKPFRDLADDWTYQVIDTHTLRTRKYLSYLPHSGFHNQRIAFENALLLSYVLNRTLIVPSIRLGTKPIRYVEYNTLSRYLELSGKEGLEHCRRVPPHMSLPLECLQYFESSNVPWSWIFNASRLAVHQPLLHAPNLSPSWIRTRLQLSSADIYELKDVSPYHFRFLDTLDDTPPPSDRYKEEIYINHLASVEARLLQIGTLFGTSRLRLRDKENIAYLENVRRSLVINNPTLEMVADRISRRLSDSYLGLHLRTGDGKFKKNVDAIVKAAWLKVVRDVLGFRLTDICDLERYLDLETSTACLGEMVSGDDGPSPSDVFLSPTYTSSYTGSCTSARHSAQRYQALNIPLYIATDMDAPEDNPLLHILRKTFPCHFVLGDFKKEIAPLKNLESPLDGVNLYTFSLPFVDAVVLGKARNVVGTEGSTFSKYVQGVLWPSFGNFSV</sequence>
<organism evidence="3 4">
    <name type="scientific">Agrocybe pediades</name>
    <dbReference type="NCBI Taxonomy" id="84607"/>
    <lineage>
        <taxon>Eukaryota</taxon>
        <taxon>Fungi</taxon>
        <taxon>Dikarya</taxon>
        <taxon>Basidiomycota</taxon>
        <taxon>Agaricomycotina</taxon>
        <taxon>Agaricomycetes</taxon>
        <taxon>Agaricomycetidae</taxon>
        <taxon>Agaricales</taxon>
        <taxon>Agaricineae</taxon>
        <taxon>Strophariaceae</taxon>
        <taxon>Agrocybe</taxon>
    </lineage>
</organism>
<name>A0A8H4VS08_9AGAR</name>
<dbReference type="Proteomes" id="UP000521872">
    <property type="component" value="Unassembled WGS sequence"/>
</dbReference>
<feature type="region of interest" description="Disordered" evidence="1">
    <location>
        <begin position="1"/>
        <end position="29"/>
    </location>
</feature>
<proteinExistence type="predicted"/>
<evidence type="ECO:0000256" key="2">
    <source>
        <dbReference type="SAM" id="Phobius"/>
    </source>
</evidence>
<evidence type="ECO:0000313" key="4">
    <source>
        <dbReference type="Proteomes" id="UP000521872"/>
    </source>
</evidence>
<protein>
    <recommendedName>
        <fullName evidence="5">O-fucosyltransferase family protein</fullName>
    </recommendedName>
</protein>
<evidence type="ECO:0008006" key="5">
    <source>
        <dbReference type="Google" id="ProtNLM"/>
    </source>
</evidence>
<keyword evidence="2" id="KW-0812">Transmembrane</keyword>
<dbReference type="AlphaFoldDB" id="A0A8H4VS08"/>
<dbReference type="PANTHER" id="PTHR36050">
    <property type="entry name" value="O-FUCOSYLTRANSFERASE 30"/>
    <property type="match status" value="1"/>
</dbReference>
<accession>A0A8H4VS08</accession>
<evidence type="ECO:0000256" key="1">
    <source>
        <dbReference type="SAM" id="MobiDB-lite"/>
    </source>
</evidence>
<evidence type="ECO:0000313" key="3">
    <source>
        <dbReference type="EMBL" id="KAF4620278.1"/>
    </source>
</evidence>